<dbReference type="RefSeq" id="WP_377172264.1">
    <property type="nucleotide sequence ID" value="NZ_JBHSMQ010000021.1"/>
</dbReference>
<proteinExistence type="predicted"/>
<dbReference type="Pfam" id="PF11799">
    <property type="entry name" value="IMS_C"/>
    <property type="match status" value="1"/>
</dbReference>
<dbReference type="SUPFAM" id="SSF100879">
    <property type="entry name" value="Lesion bypass DNA polymerase (Y-family), little finger domain"/>
    <property type="match status" value="1"/>
</dbReference>
<gene>
    <name evidence="2" type="ORF">ACFQDI_25170</name>
</gene>
<reference evidence="3" key="1">
    <citation type="journal article" date="2019" name="Int. J. Syst. Evol. Microbiol.">
        <title>The Global Catalogue of Microorganisms (GCM) 10K type strain sequencing project: providing services to taxonomists for standard genome sequencing and annotation.</title>
        <authorList>
            <consortium name="The Broad Institute Genomics Platform"/>
            <consortium name="The Broad Institute Genome Sequencing Center for Infectious Disease"/>
            <person name="Wu L."/>
            <person name="Ma J."/>
        </authorList>
    </citation>
    <scope>NUCLEOTIDE SEQUENCE [LARGE SCALE GENOMIC DNA]</scope>
    <source>
        <strain evidence="3">CGMCC 4.1469</strain>
    </source>
</reference>
<protein>
    <recommendedName>
        <fullName evidence="1">DNA polymerase Y-family little finger domain-containing protein</fullName>
    </recommendedName>
</protein>
<organism evidence="2 3">
    <name type="scientific">Prosthecobacter fluviatilis</name>
    <dbReference type="NCBI Taxonomy" id="445931"/>
    <lineage>
        <taxon>Bacteria</taxon>
        <taxon>Pseudomonadati</taxon>
        <taxon>Verrucomicrobiota</taxon>
        <taxon>Verrucomicrobiia</taxon>
        <taxon>Verrucomicrobiales</taxon>
        <taxon>Verrucomicrobiaceae</taxon>
        <taxon>Prosthecobacter</taxon>
    </lineage>
</organism>
<evidence type="ECO:0000259" key="1">
    <source>
        <dbReference type="Pfam" id="PF11799"/>
    </source>
</evidence>
<dbReference type="InterPro" id="IPR017961">
    <property type="entry name" value="DNA_pol_Y-fam_little_finger"/>
</dbReference>
<dbReference type="Gene3D" id="3.30.1490.100">
    <property type="entry name" value="DNA polymerase, Y-family, little finger domain"/>
    <property type="match status" value="1"/>
</dbReference>
<accession>A0ABW0KZZ6</accession>
<evidence type="ECO:0000313" key="3">
    <source>
        <dbReference type="Proteomes" id="UP001596052"/>
    </source>
</evidence>
<dbReference type="InterPro" id="IPR036775">
    <property type="entry name" value="DNA_pol_Y-fam_lit_finger_sf"/>
</dbReference>
<evidence type="ECO:0000313" key="2">
    <source>
        <dbReference type="EMBL" id="MFC5458181.1"/>
    </source>
</evidence>
<feature type="domain" description="DNA polymerase Y-family little finger" evidence="1">
    <location>
        <begin position="8"/>
        <end position="75"/>
    </location>
</feature>
<comment type="caution">
    <text evidence="2">The sequence shown here is derived from an EMBL/GenBank/DDBJ whole genome shotgun (WGS) entry which is preliminary data.</text>
</comment>
<sequence>MPGIFLLTVQVKVRYSDFTTLTRQLRLEEPVTTEREIYRMACYLLARHRLVTGPLRLLGIGVSTLVAPVQRQLRLGI</sequence>
<dbReference type="EMBL" id="JBHSMQ010000021">
    <property type="protein sequence ID" value="MFC5458181.1"/>
    <property type="molecule type" value="Genomic_DNA"/>
</dbReference>
<dbReference type="Proteomes" id="UP001596052">
    <property type="component" value="Unassembled WGS sequence"/>
</dbReference>
<keyword evidence="3" id="KW-1185">Reference proteome</keyword>
<name>A0ABW0KZZ6_9BACT</name>